<sequence>MTDNDFTASFMSLPEDTLPATNHSNISAELDSDNLMPCSCGHCSGKLVNPATDWRHRLEVCARSHKKRGKVLEDQGLKRKYGELGELGEETRKVRRGERELQRHELEDTTVLDCEAPLLQDPDCRIGLGEMSCIPSPPTSVPSMQSCWDASHLDTEASSDSDTESSQCSEEDESHFDCINELETEIDGEPDAWLEGSLGEALEREAASSEARKLSELDLEILRALSLKLHDNLSDSAFNRLPQVFRSLSLPPLSACESRLRVLAGVETEFHDMCINSCICYAPDAFRNLNACPHCHESRYDSTGVPRKRYQYLPFTPRLLARQANPTQATNMLYRDEQTRHRSSGMADYTDATHYRNLLGTHVKVNGKQLPHTYFSDRRDIALGLSTDGFAPFRKRKMT</sequence>
<dbReference type="AlphaFoldDB" id="A0A4Q9MTH3"/>
<proteinExistence type="predicted"/>
<dbReference type="EMBL" id="ML143400">
    <property type="protein sequence ID" value="TBU31204.1"/>
    <property type="molecule type" value="Genomic_DNA"/>
</dbReference>
<feature type="non-terminal residue" evidence="2">
    <location>
        <position position="399"/>
    </location>
</feature>
<dbReference type="OrthoDB" id="3257409at2759"/>
<accession>A0A4Q9MTH3</accession>
<dbReference type="Proteomes" id="UP000292957">
    <property type="component" value="Unassembled WGS sequence"/>
</dbReference>
<reference evidence="2" key="1">
    <citation type="submission" date="2019-01" db="EMBL/GenBank/DDBJ databases">
        <title>Draft genome sequences of three monokaryotic isolates of the white-rot basidiomycete fungus Dichomitus squalens.</title>
        <authorList>
            <consortium name="DOE Joint Genome Institute"/>
            <person name="Lopez S.C."/>
            <person name="Andreopoulos B."/>
            <person name="Pangilinan J."/>
            <person name="Lipzen A."/>
            <person name="Riley R."/>
            <person name="Ahrendt S."/>
            <person name="Ng V."/>
            <person name="Barry K."/>
            <person name="Daum C."/>
            <person name="Grigoriev I.V."/>
            <person name="Hilden K.S."/>
            <person name="Makela M.R."/>
            <person name="de Vries R.P."/>
        </authorList>
    </citation>
    <scope>NUCLEOTIDE SEQUENCE [LARGE SCALE GENOMIC DNA]</scope>
    <source>
        <strain evidence="2">OM18370.1</strain>
    </source>
</reference>
<feature type="compositionally biased region" description="Acidic residues" evidence="1">
    <location>
        <begin position="157"/>
        <end position="174"/>
    </location>
</feature>
<gene>
    <name evidence="2" type="ORF">BD311DRAFT_689313</name>
</gene>
<evidence type="ECO:0000256" key="1">
    <source>
        <dbReference type="SAM" id="MobiDB-lite"/>
    </source>
</evidence>
<evidence type="ECO:0000313" key="2">
    <source>
        <dbReference type="EMBL" id="TBU31204.1"/>
    </source>
</evidence>
<organism evidence="2">
    <name type="scientific">Dichomitus squalens</name>
    <dbReference type="NCBI Taxonomy" id="114155"/>
    <lineage>
        <taxon>Eukaryota</taxon>
        <taxon>Fungi</taxon>
        <taxon>Dikarya</taxon>
        <taxon>Basidiomycota</taxon>
        <taxon>Agaricomycotina</taxon>
        <taxon>Agaricomycetes</taxon>
        <taxon>Polyporales</taxon>
        <taxon>Polyporaceae</taxon>
        <taxon>Dichomitus</taxon>
    </lineage>
</organism>
<feature type="region of interest" description="Disordered" evidence="1">
    <location>
        <begin position="153"/>
        <end position="174"/>
    </location>
</feature>
<name>A0A4Q9MTH3_9APHY</name>
<protein>
    <submittedName>
        <fullName evidence="2">Uncharacterized protein</fullName>
    </submittedName>
</protein>